<keyword evidence="1" id="KW-0472">Membrane</keyword>
<dbReference type="EMBL" id="MLBY01000004">
    <property type="protein sequence ID" value="MEE7456559.1"/>
    <property type="molecule type" value="Genomic_DNA"/>
</dbReference>
<sequence length="1154" mass="120532">MDQETARTLLQEAVEIGPPRKAACKPPRGRRRRACLFTALALVLLVGLGGGLALWRLSQGPMRIDGLTQQVAEAVAGRFGPGWRVALRDSALELDAENSLALRVDGLDIYNPDGALVVRAPLAVVSLDTWSLLQLAVQPRSIEFRDIQMTALVHDDGSIAFAASSPNQADAAKPHTLPSVDAARGTVSPVSAAVASIFGVVLDPAGVIGALDRARITNGRLTLIDDANHQATFERVNGLFHRGASDGARVFELRIDGPHGEWRFGGRVHEAGEGRRAGVITLDDLPVTDLLLLSGHSKMPVESDLKISAKADVALVGGRIETMQAEVKTGEGLFLIDEKDFNPVVIEQLRAQARWDEAQRSLDISAIDYKGGGNEAHLTGAFAIGHSGAPEAWTLDLAGNDLLLRGAARSDPSFRVGSVTGRVTGRNGGVNIESLAITGDNLNGRLSGTVGTRADDAGLTLRIGASGTDGRKALRLWPENIAPAVRNYLVDELRGGRLDQADIQIDMSGPELAAATRGDPMPDNALRVTFAISEAGLTISQDAPPLSGGRVSGTITGRSTTIQNATAEIRLSDSRVLSLSDGSFVIRDPEPHKVVAQVGLRLGGSADSLAALLETPMFRGLTGADIDPSTIKGRADLRIDLPIDLKHVPELAEMPVTLTGTLTDLSMEKAVGKDRFEAGRFSVSFDRSGFALKGDGRLLGAPVAIDLRQPKPGSPGEAVVTLSLDDAFRAKRGLPTAPQLGGVIPARVVMSVGGRPASAGKPPARIEADLTRASINGLLPGWSKPVGKAGRLGFTLVESAGGGMELRDIALDAAPALARGSATISAEGTLERADLTSLKLSPGDDMRVSLDRAGSAYKVAVKGAVVDARPFLKSMTGPDEKGGRDSGKEIDAELAANILSGFNGESLTNVTLRANLKGGDVRTAQFKGRFGGAPLNATVVKGERGQPLLSLESADSGATLRFLDIYKRMYGGRLALNVYLNDGPQAGVVQIKDFALRNEPALSSIVAQAPPPADGRRAAANANDVGFDKMRANFVRSGSRVSFSDAAISNAAMGFTAGGWLDTAKERTQIDGTFVPLYGLNNVVAHLPLVGPLLAGGSNEGLFAVNFNVSGPIAKPTVNVNPLSAVAPGFLRKLFGAGSGDAFANGAGAGAPER</sequence>
<evidence type="ECO:0008006" key="4">
    <source>
        <dbReference type="Google" id="ProtNLM"/>
    </source>
</evidence>
<feature type="transmembrane region" description="Helical" evidence="1">
    <location>
        <begin position="34"/>
        <end position="55"/>
    </location>
</feature>
<dbReference type="Proteomes" id="UP001349262">
    <property type="component" value="Unassembled WGS sequence"/>
</dbReference>
<comment type="caution">
    <text evidence="2">The sequence shown here is derived from an EMBL/GenBank/DDBJ whole genome shotgun (WGS) entry which is preliminary data.</text>
</comment>
<protein>
    <recommendedName>
        <fullName evidence="4">DUF3971 domain-containing protein</fullName>
    </recommendedName>
</protein>
<name>A0ABU7T7Q2_9HYPH</name>
<evidence type="ECO:0000256" key="1">
    <source>
        <dbReference type="SAM" id="Phobius"/>
    </source>
</evidence>
<gene>
    <name evidence="2" type="ORF">MRSR164_07115</name>
</gene>
<keyword evidence="3" id="KW-1185">Reference proteome</keyword>
<keyword evidence="1" id="KW-1133">Transmembrane helix</keyword>
<accession>A0ABU7T7Q2</accession>
<organism evidence="2 3">
    <name type="scientific">Methylobacterium radiotolerans</name>
    <dbReference type="NCBI Taxonomy" id="31998"/>
    <lineage>
        <taxon>Bacteria</taxon>
        <taxon>Pseudomonadati</taxon>
        <taxon>Pseudomonadota</taxon>
        <taxon>Alphaproteobacteria</taxon>
        <taxon>Hyphomicrobiales</taxon>
        <taxon>Methylobacteriaceae</taxon>
        <taxon>Methylobacterium</taxon>
    </lineage>
</organism>
<evidence type="ECO:0000313" key="2">
    <source>
        <dbReference type="EMBL" id="MEE7456559.1"/>
    </source>
</evidence>
<keyword evidence="1" id="KW-0812">Transmembrane</keyword>
<evidence type="ECO:0000313" key="3">
    <source>
        <dbReference type="Proteomes" id="UP001349262"/>
    </source>
</evidence>
<proteinExistence type="predicted"/>
<reference evidence="2 3" key="1">
    <citation type="journal article" date="2012" name="Genet. Mol. Biol.">
        <title>Analysis of 16S rRNA and mxaF genes revealing insights into Methylobacterium niche-specific plant association.</title>
        <authorList>
            <person name="Dourado M.N."/>
            <person name="Andreote F.D."/>
            <person name="Dini-Andreote F."/>
            <person name="Conti R."/>
            <person name="Araujo J.M."/>
            <person name="Araujo W.L."/>
        </authorList>
    </citation>
    <scope>NUCLEOTIDE SEQUENCE [LARGE SCALE GENOMIC DNA]</scope>
    <source>
        <strain evidence="2 3">SR1.6/4</strain>
    </source>
</reference>